<accession>A0A8R1UT33</accession>
<name>A0A2A6B4G6_PRIPA</name>
<dbReference type="Proteomes" id="UP000005239">
    <property type="component" value="Unassembled WGS sequence"/>
</dbReference>
<protein>
    <submittedName>
        <fullName evidence="1">Uncharacterized protein</fullName>
    </submittedName>
</protein>
<reference evidence="1" key="2">
    <citation type="submission" date="2022-06" db="UniProtKB">
        <authorList>
            <consortium name="EnsemblMetazoa"/>
        </authorList>
    </citation>
    <scope>IDENTIFICATION</scope>
    <source>
        <strain evidence="1">PS312</strain>
    </source>
</reference>
<organism evidence="1 2">
    <name type="scientific">Pristionchus pacificus</name>
    <name type="common">Parasitic nematode worm</name>
    <dbReference type="NCBI Taxonomy" id="54126"/>
    <lineage>
        <taxon>Eukaryota</taxon>
        <taxon>Metazoa</taxon>
        <taxon>Ecdysozoa</taxon>
        <taxon>Nematoda</taxon>
        <taxon>Chromadorea</taxon>
        <taxon>Rhabditida</taxon>
        <taxon>Rhabditina</taxon>
        <taxon>Diplogasteromorpha</taxon>
        <taxon>Diplogasteroidea</taxon>
        <taxon>Neodiplogasteridae</taxon>
        <taxon>Pristionchus</taxon>
    </lineage>
</organism>
<evidence type="ECO:0000313" key="2">
    <source>
        <dbReference type="Proteomes" id="UP000005239"/>
    </source>
</evidence>
<sequence length="61" mass="6417">LEIIEIGMRAVTKGCGFGYCEQPGCNGNGLCCCLVDFCNSAPEGSLLMSLLAAATAMWLRL</sequence>
<keyword evidence="2" id="KW-1185">Reference proteome</keyword>
<reference evidence="2" key="1">
    <citation type="journal article" date="2008" name="Nat. Genet.">
        <title>The Pristionchus pacificus genome provides a unique perspective on nematode lifestyle and parasitism.</title>
        <authorList>
            <person name="Dieterich C."/>
            <person name="Clifton S.W."/>
            <person name="Schuster L.N."/>
            <person name="Chinwalla A."/>
            <person name="Delehaunty K."/>
            <person name="Dinkelacker I."/>
            <person name="Fulton L."/>
            <person name="Fulton R."/>
            <person name="Godfrey J."/>
            <person name="Minx P."/>
            <person name="Mitreva M."/>
            <person name="Roeseler W."/>
            <person name="Tian H."/>
            <person name="Witte H."/>
            <person name="Yang S.P."/>
            <person name="Wilson R.K."/>
            <person name="Sommer R.J."/>
        </authorList>
    </citation>
    <scope>NUCLEOTIDE SEQUENCE [LARGE SCALE GENOMIC DNA]</scope>
    <source>
        <strain evidence="2">PS312</strain>
    </source>
</reference>
<evidence type="ECO:0000313" key="1">
    <source>
        <dbReference type="EnsemblMetazoa" id="PPA38143.1"/>
    </source>
</evidence>
<dbReference type="EnsemblMetazoa" id="PPA38143.1">
    <property type="protein sequence ID" value="PPA38143.1"/>
    <property type="gene ID" value="WBGene00276512"/>
</dbReference>
<gene>
    <name evidence="1" type="primary">WBGene00276512</name>
</gene>
<accession>A0A2A6B4G6</accession>
<dbReference type="AlphaFoldDB" id="A0A2A6B4G6"/>
<proteinExistence type="predicted"/>